<dbReference type="PANTHER" id="PTHR43687">
    <property type="entry name" value="ADENYLYLSULFATE REDUCTASE, BETA SUBUNIT"/>
    <property type="match status" value="1"/>
</dbReference>
<dbReference type="RefSeq" id="WP_048118031.1">
    <property type="nucleotide sequence ID" value="NZ_CP011070.1"/>
</dbReference>
<organism evidence="9 10">
    <name type="scientific">Nitrosopumilus adriaticus</name>
    <dbReference type="NCBI Taxonomy" id="1580092"/>
    <lineage>
        <taxon>Archaea</taxon>
        <taxon>Nitrososphaerota</taxon>
        <taxon>Nitrososphaeria</taxon>
        <taxon>Nitrosopumilales</taxon>
        <taxon>Nitrosopumilaceae</taxon>
        <taxon>Nitrosopumilus</taxon>
    </lineage>
</organism>
<feature type="domain" description="4Fe-4S ferredoxin-type" evidence="8">
    <location>
        <begin position="127"/>
        <end position="156"/>
    </location>
</feature>
<protein>
    <submittedName>
        <fullName evidence="9">4Fe-4S ferredoxin</fullName>
    </submittedName>
</protein>
<dbReference type="GO" id="GO:0016491">
    <property type="term" value="F:oxidoreductase activity"/>
    <property type="evidence" value="ECO:0007669"/>
    <property type="project" value="UniProtKB-ARBA"/>
</dbReference>
<keyword evidence="4" id="KW-0677">Repeat</keyword>
<evidence type="ECO:0000313" key="9">
    <source>
        <dbReference type="EMBL" id="AJW71684.1"/>
    </source>
</evidence>
<dbReference type="GO" id="GO:0046872">
    <property type="term" value="F:metal ion binding"/>
    <property type="evidence" value="ECO:0007669"/>
    <property type="project" value="UniProtKB-KW"/>
</dbReference>
<dbReference type="GeneID" id="24821174"/>
<keyword evidence="10" id="KW-1185">Reference proteome</keyword>
<dbReference type="Proteomes" id="UP000032408">
    <property type="component" value="Chromosome"/>
</dbReference>
<dbReference type="InterPro" id="IPR017896">
    <property type="entry name" value="4Fe4S_Fe-S-bd"/>
</dbReference>
<reference evidence="10" key="1">
    <citation type="submission" date="2015-03" db="EMBL/GenBank/DDBJ databases">
        <title>Characterization of two novel Thaumarchaeota isolated from the Northern Adriatic Sea.</title>
        <authorList>
            <person name="Bayer B."/>
            <person name="Vojvoda J."/>
            <person name="Offre P."/>
            <person name="Srivastava A."/>
            <person name="Elisabeth N."/>
            <person name="Garcia J.A.L."/>
            <person name="Schleper C."/>
            <person name="Herndl G.J."/>
        </authorList>
    </citation>
    <scope>NUCLEOTIDE SEQUENCE [LARGE SCALE GENOMIC DNA]</scope>
    <source>
        <strain evidence="10">NF5</strain>
    </source>
</reference>
<proteinExistence type="predicted"/>
<dbReference type="HOGENOM" id="CLU_1507315_0_0_2"/>
<dbReference type="PROSITE" id="PS00198">
    <property type="entry name" value="4FE4S_FER_1"/>
    <property type="match status" value="1"/>
</dbReference>
<dbReference type="Pfam" id="PF13237">
    <property type="entry name" value="Fer4_10"/>
    <property type="match status" value="1"/>
</dbReference>
<feature type="domain" description="4Fe-4S ferredoxin-type" evidence="8">
    <location>
        <begin position="67"/>
        <end position="96"/>
    </location>
</feature>
<dbReference type="GO" id="GO:0051539">
    <property type="term" value="F:4 iron, 4 sulfur cluster binding"/>
    <property type="evidence" value="ECO:0007669"/>
    <property type="project" value="UniProtKB-KW"/>
</dbReference>
<evidence type="ECO:0000256" key="6">
    <source>
        <dbReference type="ARBA" id="ARBA00023004"/>
    </source>
</evidence>
<dbReference type="OrthoDB" id="23833at2157"/>
<dbReference type="STRING" id="1580092.NADRNF5_2010"/>
<dbReference type="Gene3D" id="3.30.70.20">
    <property type="match status" value="1"/>
</dbReference>
<evidence type="ECO:0000256" key="1">
    <source>
        <dbReference type="ARBA" id="ARBA00022448"/>
    </source>
</evidence>
<keyword evidence="3" id="KW-0479">Metal-binding</keyword>
<gene>
    <name evidence="9" type="ORF">NADRNF5_2010</name>
</gene>
<evidence type="ECO:0000256" key="2">
    <source>
        <dbReference type="ARBA" id="ARBA00022485"/>
    </source>
</evidence>
<dbReference type="EMBL" id="CP011070">
    <property type="protein sequence ID" value="AJW71684.1"/>
    <property type="molecule type" value="Genomic_DNA"/>
</dbReference>
<keyword evidence="1" id="KW-0813">Transport</keyword>
<evidence type="ECO:0000259" key="8">
    <source>
        <dbReference type="PROSITE" id="PS51379"/>
    </source>
</evidence>
<dbReference type="InterPro" id="IPR050572">
    <property type="entry name" value="Fe-S_Ferredoxin"/>
</dbReference>
<accession>A0A0D5C4E5</accession>
<sequence>MADLQIPEDFCHNDVKPKGKTSHADGENFHWIWGEGRTDGAAFSNEDVKAAYEARGEKQVPLGIHGTTVAVDWDSCVAAGSCMSVCPVQTFQWYRTEKDIPADKVMGETFEGTGLTEQDERLDYTDKSQPIREHDCTVCMACQEICPEGAIRIESANQEWHEKAAGTYVIMKSGSENPHAHD</sequence>
<dbReference type="InterPro" id="IPR017900">
    <property type="entry name" value="4Fe4S_Fe_S_CS"/>
</dbReference>
<evidence type="ECO:0000313" key="10">
    <source>
        <dbReference type="Proteomes" id="UP000032408"/>
    </source>
</evidence>
<keyword evidence="5" id="KW-0249">Electron transport</keyword>
<evidence type="ECO:0000256" key="5">
    <source>
        <dbReference type="ARBA" id="ARBA00022982"/>
    </source>
</evidence>
<dbReference type="AlphaFoldDB" id="A0A0D5C4E5"/>
<keyword evidence="6" id="KW-0408">Iron</keyword>
<dbReference type="SUPFAM" id="SSF54862">
    <property type="entry name" value="4Fe-4S ferredoxins"/>
    <property type="match status" value="1"/>
</dbReference>
<name>A0A0D5C4E5_9ARCH</name>
<dbReference type="PANTHER" id="PTHR43687:SF6">
    <property type="entry name" value="L-ASPARTATE SEMIALDEHYDE SULFURTRANSFERASE IRON-SULFUR SUBUNIT"/>
    <property type="match status" value="1"/>
</dbReference>
<evidence type="ECO:0000256" key="4">
    <source>
        <dbReference type="ARBA" id="ARBA00022737"/>
    </source>
</evidence>
<evidence type="ECO:0000256" key="3">
    <source>
        <dbReference type="ARBA" id="ARBA00022723"/>
    </source>
</evidence>
<reference evidence="9 10" key="2">
    <citation type="journal article" date="2016" name="ISME J.">
        <title>Physiological and genomic characterization of two novel marine thaumarchaeal strains indicates niche differentiation.</title>
        <authorList>
            <person name="Bayer B."/>
            <person name="Vojvoda J."/>
            <person name="Offre P."/>
            <person name="Alves R.J."/>
            <person name="Elisabeth N.H."/>
            <person name="Garcia J.A."/>
            <person name="Volland J.M."/>
            <person name="Srivastava A."/>
            <person name="Schleper C."/>
            <person name="Herndl G.J."/>
        </authorList>
    </citation>
    <scope>NUCLEOTIDE SEQUENCE [LARGE SCALE GENOMIC DNA]</scope>
    <source>
        <strain evidence="9 10">NF5</strain>
    </source>
</reference>
<keyword evidence="7" id="KW-0411">Iron-sulfur</keyword>
<keyword evidence="2" id="KW-0004">4Fe-4S</keyword>
<dbReference type="KEGG" id="nin:NADRNF5_2010"/>
<dbReference type="PROSITE" id="PS51379">
    <property type="entry name" value="4FE4S_FER_2"/>
    <property type="match status" value="2"/>
</dbReference>
<evidence type="ECO:0000256" key="7">
    <source>
        <dbReference type="ARBA" id="ARBA00023014"/>
    </source>
</evidence>